<evidence type="ECO:0000313" key="1">
    <source>
        <dbReference type="EMBL" id="KAL1255832.1"/>
    </source>
</evidence>
<name>A0ABR3LSE6_9TELE</name>
<organism evidence="1 2">
    <name type="scientific">Cirrhinus molitorella</name>
    <name type="common">mud carp</name>
    <dbReference type="NCBI Taxonomy" id="172907"/>
    <lineage>
        <taxon>Eukaryota</taxon>
        <taxon>Metazoa</taxon>
        <taxon>Chordata</taxon>
        <taxon>Craniata</taxon>
        <taxon>Vertebrata</taxon>
        <taxon>Euteleostomi</taxon>
        <taxon>Actinopterygii</taxon>
        <taxon>Neopterygii</taxon>
        <taxon>Teleostei</taxon>
        <taxon>Ostariophysi</taxon>
        <taxon>Cypriniformes</taxon>
        <taxon>Cyprinidae</taxon>
        <taxon>Labeoninae</taxon>
        <taxon>Labeonini</taxon>
        <taxon>Cirrhinus</taxon>
    </lineage>
</organism>
<dbReference type="EMBL" id="JAYMGO010000019">
    <property type="protein sequence ID" value="KAL1255832.1"/>
    <property type="molecule type" value="Genomic_DNA"/>
</dbReference>
<comment type="caution">
    <text evidence="1">The sequence shown here is derived from an EMBL/GenBank/DDBJ whole genome shotgun (WGS) entry which is preliminary data.</text>
</comment>
<sequence>MADGLSFARITRGNGGFVFLTGSTGNTVVRNGCLASPSSPYTARGIVLISMATGHPFYLAQRVHEDKWLKIVGVAYSDFSQSGEPLSAQGELLI</sequence>
<protein>
    <submittedName>
        <fullName evidence="1">Uncharacterized protein</fullName>
    </submittedName>
</protein>
<proteinExistence type="predicted"/>
<reference evidence="1 2" key="1">
    <citation type="submission" date="2023-09" db="EMBL/GenBank/DDBJ databases">
        <authorList>
            <person name="Wang M."/>
        </authorList>
    </citation>
    <scope>NUCLEOTIDE SEQUENCE [LARGE SCALE GENOMIC DNA]</scope>
    <source>
        <strain evidence="1">GT-2023</strain>
        <tissue evidence="1">Liver</tissue>
    </source>
</reference>
<keyword evidence="2" id="KW-1185">Reference proteome</keyword>
<dbReference type="Proteomes" id="UP001558613">
    <property type="component" value="Unassembled WGS sequence"/>
</dbReference>
<accession>A0ABR3LSE6</accession>
<gene>
    <name evidence="1" type="ORF">QQF64_013893</name>
</gene>
<evidence type="ECO:0000313" key="2">
    <source>
        <dbReference type="Proteomes" id="UP001558613"/>
    </source>
</evidence>